<evidence type="ECO:0000313" key="4">
    <source>
        <dbReference type="EMBL" id="SMF90241.1"/>
    </source>
</evidence>
<dbReference type="RefSeq" id="WP_085091769.1">
    <property type="nucleotide sequence ID" value="NZ_FXAK01000009.1"/>
</dbReference>
<dbReference type="SUPFAM" id="SSF58104">
    <property type="entry name" value="Methyl-accepting chemotaxis protein (MCP) signaling domain"/>
    <property type="match status" value="1"/>
</dbReference>
<sequence>MDGAFGIRTHLIADIAAEAGNLGIEIADIAGHIEDVAGRVDRQSVVFEELRGTAALMAESTRRISGAALVARSVTERARQEVDSSRDRVQRSLSDIHHLVSSVTGIEDQIAGLRNALDQVGTVARGIFTIAKHTNLLALNATIEAARAGAAGRGFAVVANEVKALSSRTAEATTEIDATLRLLNEQAQRLMADSLDSASKARDVSEGTAAIGMVIDTVGRAMADLHAETDKIDAAAAEISRNCGDLEHEIADLRGGVALSNDNLCQASNRANALLGMSERLIGITAELNVDTVDTPFIQMVKSAAAAVSAAFDDALARGAISEADLFDRVYQPVAGSDPQQFLTRYTPFCDRVLPDIQEAVLERSDRIVFCVTLDDQGYLPTHNQKFSQPQGCDPVWNATNCRNRRMFNDRVGLAAGRNTKPFLLQTYRRDMGGSAFAVMKDVCAPVAVRGRHWGTVRLAYLAGEEHLNHVKRP</sequence>
<dbReference type="SMART" id="SM00283">
    <property type="entry name" value="MA"/>
    <property type="match status" value="1"/>
</dbReference>
<dbReference type="EMBL" id="FXAK01000009">
    <property type="protein sequence ID" value="SMF90241.1"/>
    <property type="molecule type" value="Genomic_DNA"/>
</dbReference>
<dbReference type="GO" id="GO:0016020">
    <property type="term" value="C:membrane"/>
    <property type="evidence" value="ECO:0007669"/>
    <property type="project" value="InterPro"/>
</dbReference>
<evidence type="ECO:0000259" key="3">
    <source>
        <dbReference type="PROSITE" id="PS50111"/>
    </source>
</evidence>
<evidence type="ECO:0000256" key="1">
    <source>
        <dbReference type="ARBA" id="ARBA00023224"/>
    </source>
</evidence>
<dbReference type="PANTHER" id="PTHR32089:SF112">
    <property type="entry name" value="LYSOZYME-LIKE PROTEIN-RELATED"/>
    <property type="match status" value="1"/>
</dbReference>
<dbReference type="PANTHER" id="PTHR32089">
    <property type="entry name" value="METHYL-ACCEPTING CHEMOTAXIS PROTEIN MCPB"/>
    <property type="match status" value="1"/>
</dbReference>
<dbReference type="Proteomes" id="UP000192936">
    <property type="component" value="Unassembled WGS sequence"/>
</dbReference>
<evidence type="ECO:0000313" key="5">
    <source>
        <dbReference type="Proteomes" id="UP000192936"/>
    </source>
</evidence>
<dbReference type="AlphaFoldDB" id="A0A1X7HP22"/>
<dbReference type="GO" id="GO:0007165">
    <property type="term" value="P:signal transduction"/>
    <property type="evidence" value="ECO:0007669"/>
    <property type="project" value="UniProtKB-KW"/>
</dbReference>
<gene>
    <name evidence="4" type="ORF">SAMN02982917_7016</name>
</gene>
<dbReference type="PROSITE" id="PS50111">
    <property type="entry name" value="CHEMOTAXIS_TRANSDUC_2"/>
    <property type="match status" value="1"/>
</dbReference>
<reference evidence="4 5" key="1">
    <citation type="submission" date="2017-04" db="EMBL/GenBank/DDBJ databases">
        <authorList>
            <person name="Afonso C.L."/>
            <person name="Miller P.J."/>
            <person name="Scott M.A."/>
            <person name="Spackman E."/>
            <person name="Goraichik I."/>
            <person name="Dimitrov K.M."/>
            <person name="Suarez D.L."/>
            <person name="Swayne D.E."/>
        </authorList>
    </citation>
    <scope>NUCLEOTIDE SEQUENCE [LARGE SCALE GENOMIC DNA]</scope>
    <source>
        <strain evidence="4 5">A2P</strain>
    </source>
</reference>
<name>A0A1X7HP22_9PROT</name>
<dbReference type="Pfam" id="PF00015">
    <property type="entry name" value="MCPsignal"/>
    <property type="match status" value="1"/>
</dbReference>
<dbReference type="OrthoDB" id="2489132at2"/>
<accession>A0A1X7HP22</accession>
<proteinExistence type="predicted"/>
<dbReference type="STRING" id="286727.SAMN02982917_7016"/>
<evidence type="ECO:0000256" key="2">
    <source>
        <dbReference type="PROSITE-ProRule" id="PRU00284"/>
    </source>
</evidence>
<organism evidence="4 5">
    <name type="scientific">Azospirillum oryzae</name>
    <dbReference type="NCBI Taxonomy" id="286727"/>
    <lineage>
        <taxon>Bacteria</taxon>
        <taxon>Pseudomonadati</taxon>
        <taxon>Pseudomonadota</taxon>
        <taxon>Alphaproteobacteria</taxon>
        <taxon>Rhodospirillales</taxon>
        <taxon>Azospirillaceae</taxon>
        <taxon>Azospirillum</taxon>
    </lineage>
</organism>
<dbReference type="InterPro" id="IPR004089">
    <property type="entry name" value="MCPsignal_dom"/>
</dbReference>
<protein>
    <submittedName>
        <fullName evidence="4">Methyl-accepting chemotaxis protein</fullName>
    </submittedName>
</protein>
<feature type="domain" description="Methyl-accepting transducer" evidence="3">
    <location>
        <begin position="18"/>
        <end position="254"/>
    </location>
</feature>
<dbReference type="Gene3D" id="1.10.287.950">
    <property type="entry name" value="Methyl-accepting chemotaxis protein"/>
    <property type="match status" value="1"/>
</dbReference>
<keyword evidence="1 2" id="KW-0807">Transducer</keyword>